<keyword evidence="1" id="KW-0732">Signal</keyword>
<feature type="non-terminal residue" evidence="2">
    <location>
        <position position="1"/>
    </location>
</feature>
<feature type="non-terminal residue" evidence="2">
    <location>
        <position position="106"/>
    </location>
</feature>
<sequence length="106" mass="11738">VCEMACLKLHSLLQTVLCLSWEEVCFLLGRLGAPLWPANSGSEPGTEALLSPLVPIVRALLDQHADRTTLQKMLPNLPATNGSPSFAQDLQNYCSTAEWQQFYQNH</sequence>
<feature type="chain" id="PRO_5044844694" evidence="1">
    <location>
        <begin position="19"/>
        <end position="106"/>
    </location>
</feature>
<evidence type="ECO:0000313" key="2">
    <source>
        <dbReference type="EMBL" id="KAL0172511.1"/>
    </source>
</evidence>
<dbReference type="Pfam" id="PF16057">
    <property type="entry name" value="DUF4800"/>
    <property type="match status" value="1"/>
</dbReference>
<dbReference type="AlphaFoldDB" id="A0ABD0PFS7"/>
<name>A0ABD0PFS7_CIRMR</name>
<evidence type="ECO:0000256" key="1">
    <source>
        <dbReference type="SAM" id="SignalP"/>
    </source>
</evidence>
<evidence type="ECO:0000313" key="3">
    <source>
        <dbReference type="Proteomes" id="UP001529510"/>
    </source>
</evidence>
<dbReference type="EMBL" id="JAMKFB020000016">
    <property type="protein sequence ID" value="KAL0172511.1"/>
    <property type="molecule type" value="Genomic_DNA"/>
</dbReference>
<proteinExistence type="predicted"/>
<feature type="signal peptide" evidence="1">
    <location>
        <begin position="1"/>
        <end position="18"/>
    </location>
</feature>
<accession>A0ABD0PFS7</accession>
<dbReference type="Proteomes" id="UP001529510">
    <property type="component" value="Unassembled WGS sequence"/>
</dbReference>
<keyword evidence="3" id="KW-1185">Reference proteome</keyword>
<gene>
    <name evidence="2" type="ORF">M9458_032822</name>
</gene>
<reference evidence="2 3" key="1">
    <citation type="submission" date="2024-05" db="EMBL/GenBank/DDBJ databases">
        <title>Genome sequencing and assembly of Indian major carp, Cirrhinus mrigala (Hamilton, 1822).</title>
        <authorList>
            <person name="Mohindra V."/>
            <person name="Chowdhury L.M."/>
            <person name="Lal K."/>
            <person name="Jena J.K."/>
        </authorList>
    </citation>
    <scope>NUCLEOTIDE SEQUENCE [LARGE SCALE GENOMIC DNA]</scope>
    <source>
        <strain evidence="2">CM1030</strain>
        <tissue evidence="2">Blood</tissue>
    </source>
</reference>
<organism evidence="2 3">
    <name type="scientific">Cirrhinus mrigala</name>
    <name type="common">Mrigala</name>
    <dbReference type="NCBI Taxonomy" id="683832"/>
    <lineage>
        <taxon>Eukaryota</taxon>
        <taxon>Metazoa</taxon>
        <taxon>Chordata</taxon>
        <taxon>Craniata</taxon>
        <taxon>Vertebrata</taxon>
        <taxon>Euteleostomi</taxon>
        <taxon>Actinopterygii</taxon>
        <taxon>Neopterygii</taxon>
        <taxon>Teleostei</taxon>
        <taxon>Ostariophysi</taxon>
        <taxon>Cypriniformes</taxon>
        <taxon>Cyprinidae</taxon>
        <taxon>Labeoninae</taxon>
        <taxon>Labeonini</taxon>
        <taxon>Cirrhinus</taxon>
    </lineage>
</organism>
<protein>
    <submittedName>
        <fullName evidence="2">Uncharacterized protein</fullName>
    </submittedName>
</protein>
<comment type="caution">
    <text evidence="2">The sequence shown here is derived from an EMBL/GenBank/DDBJ whole genome shotgun (WGS) entry which is preliminary data.</text>
</comment>